<dbReference type="InterPro" id="IPR025110">
    <property type="entry name" value="AMP-bd_C"/>
</dbReference>
<dbReference type="OrthoDB" id="9762242at2"/>
<organism evidence="5 6">
    <name type="scientific">Lactobacillus psittaci DSM 15354</name>
    <dbReference type="NCBI Taxonomy" id="1122152"/>
    <lineage>
        <taxon>Bacteria</taxon>
        <taxon>Bacillati</taxon>
        <taxon>Bacillota</taxon>
        <taxon>Bacilli</taxon>
        <taxon>Lactobacillales</taxon>
        <taxon>Lactobacillaceae</taxon>
        <taxon>Lactobacillus</taxon>
    </lineage>
</organism>
<dbReference type="AlphaFoldDB" id="A0A0R1SA01"/>
<dbReference type="GO" id="GO:0006631">
    <property type="term" value="P:fatty acid metabolic process"/>
    <property type="evidence" value="ECO:0007669"/>
    <property type="project" value="TreeGrafter"/>
</dbReference>
<dbReference type="InterPro" id="IPR045851">
    <property type="entry name" value="AMP-bd_C_sf"/>
</dbReference>
<dbReference type="Gene3D" id="3.40.50.12780">
    <property type="entry name" value="N-terminal domain of ligase-like"/>
    <property type="match status" value="1"/>
</dbReference>
<reference evidence="5 6" key="1">
    <citation type="journal article" date="2015" name="Genome Announc.">
        <title>Expanding the biotechnology potential of lactobacilli through comparative genomics of 213 strains and associated genera.</title>
        <authorList>
            <person name="Sun Z."/>
            <person name="Harris H.M."/>
            <person name="McCann A."/>
            <person name="Guo C."/>
            <person name="Argimon S."/>
            <person name="Zhang W."/>
            <person name="Yang X."/>
            <person name="Jeffery I.B."/>
            <person name="Cooney J.C."/>
            <person name="Kagawa T.F."/>
            <person name="Liu W."/>
            <person name="Song Y."/>
            <person name="Salvetti E."/>
            <person name="Wrobel A."/>
            <person name="Rasinkangas P."/>
            <person name="Parkhill J."/>
            <person name="Rea M.C."/>
            <person name="O'Sullivan O."/>
            <person name="Ritari J."/>
            <person name="Douillard F.P."/>
            <person name="Paul Ross R."/>
            <person name="Yang R."/>
            <person name="Briner A.E."/>
            <person name="Felis G.E."/>
            <person name="de Vos W.M."/>
            <person name="Barrangou R."/>
            <person name="Klaenhammer T.R."/>
            <person name="Caufield P.W."/>
            <person name="Cui Y."/>
            <person name="Zhang H."/>
            <person name="O'Toole P.W."/>
        </authorList>
    </citation>
    <scope>NUCLEOTIDE SEQUENCE [LARGE SCALE GENOMIC DNA]</scope>
    <source>
        <strain evidence="5 6">DSM 15354</strain>
    </source>
</reference>
<dbReference type="InterPro" id="IPR042099">
    <property type="entry name" value="ANL_N_sf"/>
</dbReference>
<dbReference type="SUPFAM" id="SSF56801">
    <property type="entry name" value="Acetyl-CoA synthetase-like"/>
    <property type="match status" value="1"/>
</dbReference>
<comment type="caution">
    <text evidence="5">The sequence shown here is derived from an EMBL/GenBank/DDBJ whole genome shotgun (WGS) entry which is preliminary data.</text>
</comment>
<dbReference type="STRING" id="1122152.GCA_000425905_01337"/>
<evidence type="ECO:0000313" key="6">
    <source>
        <dbReference type="Proteomes" id="UP000051931"/>
    </source>
</evidence>
<dbReference type="PROSITE" id="PS00455">
    <property type="entry name" value="AMP_BINDING"/>
    <property type="match status" value="1"/>
</dbReference>
<evidence type="ECO:0000256" key="1">
    <source>
        <dbReference type="ARBA" id="ARBA00006432"/>
    </source>
</evidence>
<dbReference type="PATRIC" id="fig|1122152.4.peg.341"/>
<dbReference type="Proteomes" id="UP000051931">
    <property type="component" value="Unassembled WGS sequence"/>
</dbReference>
<sequence>MGDFKTLKDAWDWRVEQTPDKIFIIYQDQNFTYQQVDNLASQTAYLLEKSGLQAGDIIGLQFEVDFENILYLIASIKLDLVINPLNPHFDTTEIQNLVCRFKPFAIVTQKAVRGRDTIYYDDLENYDSLFVGDLRLFIRKTRNQVLPKIEPNEDNPALILNTSGTTGAPKGVVLSNKNILSSELAFNDAFEITESDMIAMPSGFYHAIGFHHGLISTILAGSSMVIMRHYHVEVLAQILATHPVTFVDSVPTVIYDILFKIENLGKLRQLISGGDKLKSNLLEKAKQRNLPVYNCYGLTEAVPFSYTPKKYFLDSNYRATAVTPMKGIKIRLLDDRHHEITKPNIKGNIEVAGPVIFKEYLLNPEKTKASFDGEWFITGDFGHYNDDGLLEIDGRNSDKIIRGGENISAKAVEAKVSLCPQIKEVAVIGLPDVRLGQRIGAFIVLNNGNVTFSKQQLIDFLTNEKVDKKLWPEKLYILPELPKTANGKIKKYILKEKAKEVAV</sequence>
<accession>A0A0R1SA01</accession>
<dbReference type="InterPro" id="IPR000873">
    <property type="entry name" value="AMP-dep_synth/lig_dom"/>
</dbReference>
<evidence type="ECO:0000259" key="3">
    <source>
        <dbReference type="Pfam" id="PF00501"/>
    </source>
</evidence>
<dbReference type="PANTHER" id="PTHR43201:SF5">
    <property type="entry name" value="MEDIUM-CHAIN ACYL-COA LIGASE ACSF2, MITOCHONDRIAL"/>
    <property type="match status" value="1"/>
</dbReference>
<dbReference type="RefSeq" id="WP_027825281.1">
    <property type="nucleotide sequence ID" value="NZ_AUEI01000014.1"/>
</dbReference>
<feature type="domain" description="AMP-binding enzyme C-terminal" evidence="4">
    <location>
        <begin position="412"/>
        <end position="488"/>
    </location>
</feature>
<gene>
    <name evidence="5" type="ORF">FC23_GL000336</name>
</gene>
<proteinExistence type="inferred from homology"/>
<comment type="similarity">
    <text evidence="1">Belongs to the ATP-dependent AMP-binding enzyme family.</text>
</comment>
<dbReference type="Gene3D" id="3.30.300.30">
    <property type="match status" value="1"/>
</dbReference>
<evidence type="ECO:0000313" key="5">
    <source>
        <dbReference type="EMBL" id="KRL62251.1"/>
    </source>
</evidence>
<dbReference type="eggNOG" id="COG0318">
    <property type="taxonomic scope" value="Bacteria"/>
</dbReference>
<keyword evidence="6" id="KW-1185">Reference proteome</keyword>
<dbReference type="EMBL" id="AZFB01000011">
    <property type="protein sequence ID" value="KRL62251.1"/>
    <property type="molecule type" value="Genomic_DNA"/>
</dbReference>
<evidence type="ECO:0000259" key="4">
    <source>
        <dbReference type="Pfam" id="PF13193"/>
    </source>
</evidence>
<evidence type="ECO:0000256" key="2">
    <source>
        <dbReference type="ARBA" id="ARBA00022598"/>
    </source>
</evidence>
<name>A0A0R1SA01_9LACO</name>
<keyword evidence="2 5" id="KW-0436">Ligase</keyword>
<protein>
    <submittedName>
        <fullName evidence="5">O-succinylbenzoate--coa ligase</fullName>
    </submittedName>
</protein>
<dbReference type="PANTHER" id="PTHR43201">
    <property type="entry name" value="ACYL-COA SYNTHETASE"/>
    <property type="match status" value="1"/>
</dbReference>
<feature type="domain" description="AMP-dependent synthetase/ligase" evidence="3">
    <location>
        <begin position="12"/>
        <end position="361"/>
    </location>
</feature>
<dbReference type="Pfam" id="PF13193">
    <property type="entry name" value="AMP-binding_C"/>
    <property type="match status" value="1"/>
</dbReference>
<dbReference type="Pfam" id="PF00501">
    <property type="entry name" value="AMP-binding"/>
    <property type="match status" value="1"/>
</dbReference>
<dbReference type="GO" id="GO:0031956">
    <property type="term" value="F:medium-chain fatty acid-CoA ligase activity"/>
    <property type="evidence" value="ECO:0007669"/>
    <property type="project" value="TreeGrafter"/>
</dbReference>
<dbReference type="InterPro" id="IPR020845">
    <property type="entry name" value="AMP-binding_CS"/>
</dbReference>